<proteinExistence type="predicted"/>
<organism evidence="1">
    <name type="scientific">Tanacetum cinerariifolium</name>
    <name type="common">Dalmatian daisy</name>
    <name type="synonym">Chrysanthemum cinerariifolium</name>
    <dbReference type="NCBI Taxonomy" id="118510"/>
    <lineage>
        <taxon>Eukaryota</taxon>
        <taxon>Viridiplantae</taxon>
        <taxon>Streptophyta</taxon>
        <taxon>Embryophyta</taxon>
        <taxon>Tracheophyta</taxon>
        <taxon>Spermatophyta</taxon>
        <taxon>Magnoliopsida</taxon>
        <taxon>eudicotyledons</taxon>
        <taxon>Gunneridae</taxon>
        <taxon>Pentapetalae</taxon>
        <taxon>asterids</taxon>
        <taxon>campanulids</taxon>
        <taxon>Asterales</taxon>
        <taxon>Asteraceae</taxon>
        <taxon>Asteroideae</taxon>
        <taxon>Anthemideae</taxon>
        <taxon>Anthemidinae</taxon>
        <taxon>Tanacetum</taxon>
    </lineage>
</organism>
<evidence type="ECO:0000313" key="1">
    <source>
        <dbReference type="EMBL" id="GEV87693.1"/>
    </source>
</evidence>
<sequence length="324" mass="36204">MSTITDIKCVLSRKAFSAFCEKFHILEEVHLVLPNRDNTIHERPVGKIRLYTRFFDFANFRLPLSTFLVDILRYFRINISQLFVIGAAKKFPEEFLCLVGHSRHYTLDEDIYPLFVDKNGEVAPDRGERELEASVDKLFDEGGSGTQAEQRDSAGGEGGLGINILPVAETMDTAAEDVVPLQPRRQKKENRCCCCCCCCCCWCWEGCALIDVAGHNPSAEADYVSALQQLQSVNFPLLAELMVPIHHSPSKTVVGASALSLALDIFYARVQRIRENIISHGSLFQDVFIPLAEPLTAAAVIGMKDDYGVMGMDDQSTVTYFWSF</sequence>
<dbReference type="AlphaFoldDB" id="A0A699GSV3"/>
<name>A0A699GSV3_TANCI</name>
<gene>
    <name evidence="1" type="ORF">Tci_159670</name>
</gene>
<accession>A0A699GSV3</accession>
<evidence type="ECO:0008006" key="2">
    <source>
        <dbReference type="Google" id="ProtNLM"/>
    </source>
</evidence>
<comment type="caution">
    <text evidence="1">The sequence shown here is derived from an EMBL/GenBank/DDBJ whole genome shotgun (WGS) entry which is preliminary data.</text>
</comment>
<protein>
    <recommendedName>
        <fullName evidence="2">Transposase (Putative), gypsy type</fullName>
    </recommendedName>
</protein>
<dbReference type="EMBL" id="BKCJ010037267">
    <property type="protein sequence ID" value="GEV87693.1"/>
    <property type="molecule type" value="Genomic_DNA"/>
</dbReference>
<reference evidence="1" key="1">
    <citation type="journal article" date="2019" name="Sci. Rep.">
        <title>Draft genome of Tanacetum cinerariifolium, the natural source of mosquito coil.</title>
        <authorList>
            <person name="Yamashiro T."/>
            <person name="Shiraishi A."/>
            <person name="Satake H."/>
            <person name="Nakayama K."/>
        </authorList>
    </citation>
    <scope>NUCLEOTIDE SEQUENCE</scope>
</reference>